<evidence type="ECO:0000313" key="2">
    <source>
        <dbReference type="EMBL" id="SDX37821.1"/>
    </source>
</evidence>
<feature type="compositionally biased region" description="Basic and acidic residues" evidence="1">
    <location>
        <begin position="25"/>
        <end position="51"/>
    </location>
</feature>
<comment type="caution">
    <text evidence="2">The sequence shown here is derived from an EMBL/GenBank/DDBJ whole genome shotgun (WGS) entry which is preliminary data.</text>
</comment>
<name>A0AAX2DTA1_LISIV</name>
<organism evidence="2 3">
    <name type="scientific">Listeria ivanovii</name>
    <dbReference type="NCBI Taxonomy" id="1638"/>
    <lineage>
        <taxon>Bacteria</taxon>
        <taxon>Bacillati</taxon>
        <taxon>Bacillota</taxon>
        <taxon>Bacilli</taxon>
        <taxon>Bacillales</taxon>
        <taxon>Listeriaceae</taxon>
        <taxon>Listeria</taxon>
    </lineage>
</organism>
<dbReference type="AlphaFoldDB" id="A0AAX2DTA1"/>
<evidence type="ECO:0000313" key="3">
    <source>
        <dbReference type="Proteomes" id="UP000183610"/>
    </source>
</evidence>
<reference evidence="2 3" key="1">
    <citation type="submission" date="2016-10" db="EMBL/GenBank/DDBJ databases">
        <authorList>
            <person name="Varghese N."/>
            <person name="Submissions S."/>
        </authorList>
    </citation>
    <scope>NUCLEOTIDE SEQUENCE [LARGE SCALE GENOMIC DNA]</scope>
    <source>
        <strain evidence="2 3">ATCC 49954</strain>
    </source>
</reference>
<feature type="region of interest" description="Disordered" evidence="1">
    <location>
        <begin position="24"/>
        <end position="51"/>
    </location>
</feature>
<accession>A0AAX2DTA1</accession>
<evidence type="ECO:0000256" key="1">
    <source>
        <dbReference type="SAM" id="MobiDB-lite"/>
    </source>
</evidence>
<proteinExistence type="predicted"/>
<dbReference type="EMBL" id="FNMX01000019">
    <property type="protein sequence ID" value="SDX37821.1"/>
    <property type="molecule type" value="Genomic_DNA"/>
</dbReference>
<dbReference type="Proteomes" id="UP000183610">
    <property type="component" value="Unassembled WGS sequence"/>
</dbReference>
<sequence length="51" mass="5973">MQLRKDNAVYNTGNEVLIKQLQNDGFKEFKYKEPEKSPSKSEKEPKNKEGE</sequence>
<dbReference type="RefSeq" id="WP_003719496.1">
    <property type="nucleotide sequence ID" value="NZ_FNMX01000019.1"/>
</dbReference>
<gene>
    <name evidence="2" type="ORF">SAMN05421782_11923</name>
</gene>
<protein>
    <submittedName>
        <fullName evidence="2">Uncharacterized protein</fullName>
    </submittedName>
</protein>